<dbReference type="CDD" id="cd16922">
    <property type="entry name" value="HATPase_EvgS-ArcB-TorS-like"/>
    <property type="match status" value="1"/>
</dbReference>
<keyword evidence="13" id="KW-1185">Reference proteome</keyword>
<accession>A0A8J3E0E7</accession>
<dbReference type="InterPro" id="IPR003018">
    <property type="entry name" value="GAF"/>
</dbReference>
<evidence type="ECO:0000256" key="3">
    <source>
        <dbReference type="ARBA" id="ARBA00022553"/>
    </source>
</evidence>
<dbReference type="Pfam" id="PF07568">
    <property type="entry name" value="HisKA_2"/>
    <property type="match status" value="1"/>
</dbReference>
<evidence type="ECO:0000256" key="6">
    <source>
        <dbReference type="ARBA" id="ARBA00022777"/>
    </source>
</evidence>
<feature type="domain" description="Histidine kinase" evidence="10">
    <location>
        <begin position="339"/>
        <end position="555"/>
    </location>
</feature>
<dbReference type="FunFam" id="3.30.565.10:FF:000037">
    <property type="entry name" value="Hybrid sensor histidine kinase/response regulator"/>
    <property type="match status" value="1"/>
</dbReference>
<dbReference type="SUPFAM" id="SSF52172">
    <property type="entry name" value="CheY-like"/>
    <property type="match status" value="1"/>
</dbReference>
<evidence type="ECO:0000259" key="11">
    <source>
        <dbReference type="PROSITE" id="PS50110"/>
    </source>
</evidence>
<dbReference type="PANTHER" id="PTHR43547">
    <property type="entry name" value="TWO-COMPONENT HISTIDINE KINASE"/>
    <property type="match status" value="1"/>
</dbReference>
<dbReference type="InterPro" id="IPR004358">
    <property type="entry name" value="Sig_transdc_His_kin-like_C"/>
</dbReference>
<dbReference type="Gene3D" id="3.30.450.20">
    <property type="entry name" value="PAS domain"/>
    <property type="match status" value="2"/>
</dbReference>
<dbReference type="EMBL" id="BMCP01000007">
    <property type="protein sequence ID" value="GGE54121.1"/>
    <property type="molecule type" value="Genomic_DNA"/>
</dbReference>
<dbReference type="InterPro" id="IPR011006">
    <property type="entry name" value="CheY-like_superfamily"/>
</dbReference>
<evidence type="ECO:0000313" key="12">
    <source>
        <dbReference type="EMBL" id="GGE54121.1"/>
    </source>
</evidence>
<dbReference type="SUPFAM" id="SSF55874">
    <property type="entry name" value="ATPase domain of HSP90 chaperone/DNA topoisomerase II/histidine kinase"/>
    <property type="match status" value="2"/>
</dbReference>
<evidence type="ECO:0000259" key="10">
    <source>
        <dbReference type="PROSITE" id="PS50109"/>
    </source>
</evidence>
<comment type="caution">
    <text evidence="12">The sequence shown here is derived from an EMBL/GenBank/DDBJ whole genome shotgun (WGS) entry which is preliminary data.</text>
</comment>
<evidence type="ECO:0000256" key="1">
    <source>
        <dbReference type="ARBA" id="ARBA00000085"/>
    </source>
</evidence>
<dbReference type="PRINTS" id="PR00344">
    <property type="entry name" value="BCTRLSENSOR"/>
</dbReference>
<dbReference type="Gene3D" id="3.40.50.2300">
    <property type="match status" value="1"/>
</dbReference>
<dbReference type="SUPFAM" id="SSF47384">
    <property type="entry name" value="Homodimeric domain of signal transducing histidine kinase"/>
    <property type="match status" value="1"/>
</dbReference>
<dbReference type="SMART" id="SM00388">
    <property type="entry name" value="HisKA"/>
    <property type="match status" value="1"/>
</dbReference>
<evidence type="ECO:0000313" key="13">
    <source>
        <dbReference type="Proteomes" id="UP000602745"/>
    </source>
</evidence>
<keyword evidence="8" id="KW-0902">Two-component regulatory system</keyword>
<dbReference type="InterPro" id="IPR036097">
    <property type="entry name" value="HisK_dim/P_sf"/>
</dbReference>
<keyword evidence="6" id="KW-0418">Kinase</keyword>
<dbReference type="SUPFAM" id="SSF55781">
    <property type="entry name" value="GAF domain-like"/>
    <property type="match status" value="1"/>
</dbReference>
<dbReference type="InterPro" id="IPR011495">
    <property type="entry name" value="Sig_transdc_His_kin_sub2_dim/P"/>
</dbReference>
<protein>
    <recommendedName>
        <fullName evidence="2">histidine kinase</fullName>
        <ecNumber evidence="2">2.7.13.3</ecNumber>
    </recommendedName>
</protein>
<dbReference type="Pfam" id="PF02518">
    <property type="entry name" value="HATPase_c"/>
    <property type="match status" value="1"/>
</dbReference>
<dbReference type="Pfam" id="PF00512">
    <property type="entry name" value="HisKA"/>
    <property type="match status" value="1"/>
</dbReference>
<dbReference type="InterPro" id="IPR029016">
    <property type="entry name" value="GAF-like_dom_sf"/>
</dbReference>
<feature type="domain" description="Response regulatory" evidence="11">
    <location>
        <begin position="609"/>
        <end position="724"/>
    </location>
</feature>
<dbReference type="InterPro" id="IPR001789">
    <property type="entry name" value="Sig_transdc_resp-reg_receiver"/>
</dbReference>
<dbReference type="InterPro" id="IPR005467">
    <property type="entry name" value="His_kinase_dom"/>
</dbReference>
<keyword evidence="7" id="KW-0067">ATP-binding</keyword>
<dbReference type="EC" id="2.7.13.3" evidence="2"/>
<dbReference type="SMART" id="SM00387">
    <property type="entry name" value="HATPase_c"/>
    <property type="match status" value="2"/>
</dbReference>
<reference evidence="12" key="2">
    <citation type="submission" date="2020-09" db="EMBL/GenBank/DDBJ databases">
        <authorList>
            <person name="Sun Q."/>
            <person name="Sedlacek I."/>
        </authorList>
    </citation>
    <scope>NUCLEOTIDE SEQUENCE</scope>
    <source>
        <strain evidence="12">CCM 7684</strain>
    </source>
</reference>
<dbReference type="SMART" id="SM00448">
    <property type="entry name" value="REC"/>
    <property type="match status" value="1"/>
</dbReference>
<dbReference type="CDD" id="cd00082">
    <property type="entry name" value="HisKA"/>
    <property type="match status" value="1"/>
</dbReference>
<dbReference type="AlphaFoldDB" id="A0A8J3E0E7"/>
<dbReference type="PANTHER" id="PTHR43547:SF2">
    <property type="entry name" value="HYBRID SIGNAL TRANSDUCTION HISTIDINE KINASE C"/>
    <property type="match status" value="1"/>
</dbReference>
<evidence type="ECO:0000256" key="9">
    <source>
        <dbReference type="PROSITE-ProRule" id="PRU00169"/>
    </source>
</evidence>
<name>A0A8J3E0E7_9RHOB</name>
<dbReference type="FunFam" id="1.10.287.130:FF:000045">
    <property type="entry name" value="Two-component system sensor histidine kinase/response regulator"/>
    <property type="match status" value="1"/>
</dbReference>
<dbReference type="PROSITE" id="PS50109">
    <property type="entry name" value="HIS_KIN"/>
    <property type="match status" value="1"/>
</dbReference>
<keyword evidence="5" id="KW-0547">Nucleotide-binding</keyword>
<dbReference type="Proteomes" id="UP000602745">
    <property type="component" value="Unassembled WGS sequence"/>
</dbReference>
<dbReference type="CDD" id="cd17574">
    <property type="entry name" value="REC_OmpR"/>
    <property type="match status" value="1"/>
</dbReference>
<evidence type="ECO:0000256" key="2">
    <source>
        <dbReference type="ARBA" id="ARBA00012438"/>
    </source>
</evidence>
<keyword evidence="3 9" id="KW-0597">Phosphoprotein</keyword>
<evidence type="ECO:0000256" key="7">
    <source>
        <dbReference type="ARBA" id="ARBA00022840"/>
    </source>
</evidence>
<reference evidence="12" key="1">
    <citation type="journal article" date="2014" name="Int. J. Syst. Evol. Microbiol.">
        <title>Complete genome sequence of Corynebacterium casei LMG S-19264T (=DSM 44701T), isolated from a smear-ripened cheese.</title>
        <authorList>
            <consortium name="US DOE Joint Genome Institute (JGI-PGF)"/>
            <person name="Walter F."/>
            <person name="Albersmeier A."/>
            <person name="Kalinowski J."/>
            <person name="Ruckert C."/>
        </authorList>
    </citation>
    <scope>NUCLEOTIDE SEQUENCE</scope>
    <source>
        <strain evidence="12">CCM 7684</strain>
    </source>
</reference>
<evidence type="ECO:0000256" key="8">
    <source>
        <dbReference type="ARBA" id="ARBA00023012"/>
    </source>
</evidence>
<sequence length="948" mass="103519">MTDRSGLPFSAPGVMSDLIHRFDWSATPLGPVEGWPQSLKATVKTLLGSRYPMILLWSEDLIQIYNDAYINLIGDKHPYALGHSIRDTQAESWEVIGPMIHEVISTGTPNWVPAQRLALNRAGFTEEAYFSLSYSAVEDDEAVIRGMLCVCSEVTQQVLGERRLKLQRDLAAKAGEVRPQEKVCGDIAAAISDYPWDVPFALIYLNDSRDDAPLLGAAIGVEAGGEAPGRWPLDRALQGETIELDGIEERLAVAGGPFQAPVTRALVLPLRGAGDTALGALVLGINPNCAFDEAYRSFCELLAQQVSMALRNARAYEEERERADALAALDQAKTAFFSNVSHEFRTPLTLLIGPLEEALATAKGQPEQRKRLTVARRNALRLTRLVNTLLDFSRIEAGRARAAVQPVNLTTLTVDLASNFRSAAEQAGLTLTIACQDLGTPVDVDPDMWEKIVLNLLSNAYKFTFTGEIALTLNRDGDDAVLTVRDTGVGIPRKELPRIFERFHRVEKQRGRSHEGTGIGLALVKELVELHGGTIEVDSVVDEGTRFTIRIPMSSRATAPPAGPTDLDATPTRAETFMEEARIWSSDRGPHEEADADPLPAELDGMRPHILLADDNVDMRAYVSRLLRARFEVTAVADGAAALDVIEERRPDLVLLDVMMPVKNGFEVLSIIRSAPSGAQLPVILLSARAGEEARVEGLRAGADDYLVKPFVSRELVARVEGAIRLAQQRAEAAEREARIQADVDLAHRELALKDSMLAEIHHRVKNNLQFLSSLIALTIKDLADPEAVQRLEDLKGRVLNLGLMHNLLYGVGETPIDAVAFLRALAEESRTAYAMAHVGLEIAADPVSLSADQMVPLGLLLNEALLNAFKYAFDDQPNPLIRIALRRNSSGLLGFSVCDNGSGFGKPRPGSSGLRLMRVFANQLGGELAVTYDKGSQLSIEFPEVRR</sequence>
<dbReference type="Gene3D" id="1.10.287.130">
    <property type="match status" value="1"/>
</dbReference>
<dbReference type="InterPro" id="IPR003594">
    <property type="entry name" value="HATPase_dom"/>
</dbReference>
<dbReference type="Pfam" id="PF13185">
    <property type="entry name" value="GAF_2"/>
    <property type="match status" value="1"/>
</dbReference>
<dbReference type="GO" id="GO:0005524">
    <property type="term" value="F:ATP binding"/>
    <property type="evidence" value="ECO:0007669"/>
    <property type="project" value="UniProtKB-KW"/>
</dbReference>
<dbReference type="InterPro" id="IPR036890">
    <property type="entry name" value="HATPase_C_sf"/>
</dbReference>
<comment type="catalytic activity">
    <reaction evidence="1">
        <text>ATP + protein L-histidine = ADP + protein N-phospho-L-histidine.</text>
        <dbReference type="EC" id="2.7.13.3"/>
    </reaction>
</comment>
<evidence type="ECO:0000256" key="4">
    <source>
        <dbReference type="ARBA" id="ARBA00022679"/>
    </source>
</evidence>
<organism evidence="12 13">
    <name type="scientific">Agaricicola taiwanensis</name>
    <dbReference type="NCBI Taxonomy" id="591372"/>
    <lineage>
        <taxon>Bacteria</taxon>
        <taxon>Pseudomonadati</taxon>
        <taxon>Pseudomonadota</taxon>
        <taxon>Alphaproteobacteria</taxon>
        <taxon>Rhodobacterales</taxon>
        <taxon>Paracoccaceae</taxon>
        <taxon>Agaricicola</taxon>
    </lineage>
</organism>
<dbReference type="Gene3D" id="3.30.450.40">
    <property type="match status" value="1"/>
</dbReference>
<dbReference type="GO" id="GO:0000155">
    <property type="term" value="F:phosphorelay sensor kinase activity"/>
    <property type="evidence" value="ECO:0007669"/>
    <property type="project" value="InterPro"/>
</dbReference>
<keyword evidence="4" id="KW-0808">Transferase</keyword>
<dbReference type="PROSITE" id="PS50110">
    <property type="entry name" value="RESPONSE_REGULATORY"/>
    <property type="match status" value="1"/>
</dbReference>
<dbReference type="InterPro" id="IPR003661">
    <property type="entry name" value="HisK_dim/P_dom"/>
</dbReference>
<feature type="modified residue" description="4-aspartylphosphate" evidence="9">
    <location>
        <position position="657"/>
    </location>
</feature>
<dbReference type="Pfam" id="PF00072">
    <property type="entry name" value="Response_reg"/>
    <property type="match status" value="1"/>
</dbReference>
<proteinExistence type="predicted"/>
<dbReference type="Gene3D" id="3.30.565.10">
    <property type="entry name" value="Histidine kinase-like ATPase, C-terminal domain"/>
    <property type="match status" value="2"/>
</dbReference>
<gene>
    <name evidence="12" type="ORF">GCM10007276_34000</name>
</gene>
<evidence type="ECO:0000256" key="5">
    <source>
        <dbReference type="ARBA" id="ARBA00022741"/>
    </source>
</evidence>